<evidence type="ECO:0000313" key="8">
    <source>
        <dbReference type="Proteomes" id="UP000433101"/>
    </source>
</evidence>
<reference evidence="7 8" key="1">
    <citation type="submission" date="2019-12" db="EMBL/GenBank/DDBJ databases">
        <authorList>
            <person name="Li M."/>
        </authorList>
    </citation>
    <scope>NUCLEOTIDE SEQUENCE [LARGE SCALE GENOMIC DNA]</scope>
    <source>
        <strain evidence="7 8">GBMRC 2046</strain>
    </source>
</reference>
<dbReference type="PANTHER" id="PTHR36926">
    <property type="entry name" value="COLICIN V PRODUCTION PROTEIN"/>
    <property type="match status" value="1"/>
</dbReference>
<evidence type="ECO:0000313" key="7">
    <source>
        <dbReference type="EMBL" id="MXN64445.1"/>
    </source>
</evidence>
<feature type="region of interest" description="Disordered" evidence="5">
    <location>
        <begin position="167"/>
        <end position="206"/>
    </location>
</feature>
<keyword evidence="3 6" id="KW-1133">Transmembrane helix</keyword>
<dbReference type="InterPro" id="IPR052719">
    <property type="entry name" value="CvpA-like"/>
</dbReference>
<comment type="subcellular location">
    <subcellularLocation>
        <location evidence="1">Membrane</location>
        <topology evidence="1">Multi-pass membrane protein</topology>
    </subcellularLocation>
</comment>
<keyword evidence="8" id="KW-1185">Reference proteome</keyword>
<dbReference type="Pfam" id="PF02674">
    <property type="entry name" value="Colicin_V"/>
    <property type="match status" value="1"/>
</dbReference>
<feature type="transmembrane region" description="Helical" evidence="6">
    <location>
        <begin position="62"/>
        <end position="83"/>
    </location>
</feature>
<feature type="transmembrane region" description="Helical" evidence="6">
    <location>
        <begin position="30"/>
        <end position="50"/>
    </location>
</feature>
<dbReference type="EMBL" id="WUMV01000002">
    <property type="protein sequence ID" value="MXN64445.1"/>
    <property type="molecule type" value="Genomic_DNA"/>
</dbReference>
<comment type="caution">
    <text evidence="7">The sequence shown here is derived from an EMBL/GenBank/DDBJ whole genome shotgun (WGS) entry which is preliminary data.</text>
</comment>
<evidence type="ECO:0000256" key="6">
    <source>
        <dbReference type="SAM" id="Phobius"/>
    </source>
</evidence>
<keyword evidence="2 6" id="KW-0812">Transmembrane</keyword>
<dbReference type="GO" id="GO:0016020">
    <property type="term" value="C:membrane"/>
    <property type="evidence" value="ECO:0007669"/>
    <property type="project" value="UniProtKB-SubCell"/>
</dbReference>
<feature type="transmembrane region" description="Helical" evidence="6">
    <location>
        <begin position="103"/>
        <end position="127"/>
    </location>
</feature>
<evidence type="ECO:0000256" key="1">
    <source>
        <dbReference type="ARBA" id="ARBA00004141"/>
    </source>
</evidence>
<name>A0A7X3LSS9_9HYPH</name>
<organism evidence="7 8">
    <name type="scientific">Stappia sediminis</name>
    <dbReference type="NCBI Taxonomy" id="2692190"/>
    <lineage>
        <taxon>Bacteria</taxon>
        <taxon>Pseudomonadati</taxon>
        <taxon>Pseudomonadota</taxon>
        <taxon>Alphaproteobacteria</taxon>
        <taxon>Hyphomicrobiales</taxon>
        <taxon>Stappiaceae</taxon>
        <taxon>Stappia</taxon>
    </lineage>
</organism>
<evidence type="ECO:0000256" key="3">
    <source>
        <dbReference type="ARBA" id="ARBA00022989"/>
    </source>
</evidence>
<dbReference type="InterPro" id="IPR003825">
    <property type="entry name" value="Colicin-V_CvpA"/>
</dbReference>
<dbReference type="AlphaFoldDB" id="A0A7X3LSS9"/>
<protein>
    <submittedName>
        <fullName evidence="7">CvpA family protein</fullName>
    </submittedName>
</protein>
<sequence>MPITLLDGILLVIMLLSAVLAMIRGFVREVLSIASWVAAAVAAYLLYGQVLPFAKQYISQEYVALGVSVAAVFLVTLIIVSYITMRISDFVLDSRIGALDRTLGFVFGAVRGLLLVVVAMLFFNWFVPQETQPQWIARAKSKPLMDSIGNRLIAALPEDPEKAILERIRNRGQNTNGDAATAPAEEPNYSESERQGLDQLTTSGGN</sequence>
<proteinExistence type="predicted"/>
<keyword evidence="4 6" id="KW-0472">Membrane</keyword>
<feature type="transmembrane region" description="Helical" evidence="6">
    <location>
        <begin position="6"/>
        <end position="23"/>
    </location>
</feature>
<dbReference type="GO" id="GO:0009403">
    <property type="term" value="P:toxin biosynthetic process"/>
    <property type="evidence" value="ECO:0007669"/>
    <property type="project" value="InterPro"/>
</dbReference>
<gene>
    <name evidence="7" type="ORF">GR183_05975</name>
</gene>
<accession>A0A7X3LSS9</accession>
<evidence type="ECO:0000256" key="5">
    <source>
        <dbReference type="SAM" id="MobiDB-lite"/>
    </source>
</evidence>
<evidence type="ECO:0000256" key="2">
    <source>
        <dbReference type="ARBA" id="ARBA00022692"/>
    </source>
</evidence>
<dbReference type="Proteomes" id="UP000433101">
    <property type="component" value="Unassembled WGS sequence"/>
</dbReference>
<dbReference type="RefSeq" id="WP_160774663.1">
    <property type="nucleotide sequence ID" value="NZ_WUMV01000002.1"/>
</dbReference>
<evidence type="ECO:0000256" key="4">
    <source>
        <dbReference type="ARBA" id="ARBA00023136"/>
    </source>
</evidence>
<dbReference type="PANTHER" id="PTHR36926:SF1">
    <property type="entry name" value="COLICIN V PRODUCTION PROTEIN"/>
    <property type="match status" value="1"/>
</dbReference>